<feature type="transmembrane region" description="Helical" evidence="1">
    <location>
        <begin position="21"/>
        <end position="41"/>
    </location>
</feature>
<evidence type="ECO:0000313" key="3">
    <source>
        <dbReference type="EMBL" id="EYF04800.1"/>
    </source>
</evidence>
<proteinExistence type="predicted"/>
<dbReference type="PANTHER" id="PTHR12277:SF81">
    <property type="entry name" value="PROTEIN ABHD13"/>
    <property type="match status" value="1"/>
</dbReference>
<dbReference type="Proteomes" id="UP000019678">
    <property type="component" value="Unassembled WGS sequence"/>
</dbReference>
<dbReference type="STRING" id="1192034.CAP_3826"/>
<dbReference type="Pfam" id="PF12146">
    <property type="entry name" value="Hydrolase_4"/>
    <property type="match status" value="1"/>
</dbReference>
<keyword evidence="1" id="KW-0812">Transmembrane</keyword>
<keyword evidence="1" id="KW-0472">Membrane</keyword>
<protein>
    <recommendedName>
        <fullName evidence="2">Serine aminopeptidase S33 domain-containing protein</fullName>
    </recommendedName>
</protein>
<accession>A0A017T7L2</accession>
<dbReference type="eggNOG" id="COG1073">
    <property type="taxonomic scope" value="Bacteria"/>
</dbReference>
<dbReference type="InterPro" id="IPR029058">
    <property type="entry name" value="AB_hydrolase_fold"/>
</dbReference>
<sequence length="291" mass="31257">MDDKTKKLLKRVLFGELSWRRLAQSVAFIYGTLLLFAVFGAERMLFLPHEAGYAAGPEVVMLDAGGGVKIASRYAVAPGARYAVLYSHGNAEDLGDVGPLVEYLQGLGVSVLAYDYAGYGLSEGSPSEAQAYADIEAAYAHLTGALGVPPERVIAYGRSLGGGPSVELARRKRLGGLVLESTFTSVYRVATGVPLFPRDRMVSIDKIGQVGCPVLVIHGRRDRVVPFKHGEALFASAPEPKRALWVDEAGHNDVMFVDERRYDEAVRGFVALVAEEEKRRGGGDGSGRGAL</sequence>
<evidence type="ECO:0000313" key="4">
    <source>
        <dbReference type="Proteomes" id="UP000019678"/>
    </source>
</evidence>
<dbReference type="PANTHER" id="PTHR12277">
    <property type="entry name" value="ALPHA/BETA HYDROLASE DOMAIN-CONTAINING PROTEIN"/>
    <property type="match status" value="1"/>
</dbReference>
<dbReference type="Gene3D" id="3.40.50.1820">
    <property type="entry name" value="alpha/beta hydrolase"/>
    <property type="match status" value="1"/>
</dbReference>
<gene>
    <name evidence="3" type="ORF">CAP_3826</name>
</gene>
<dbReference type="RefSeq" id="WP_044243355.1">
    <property type="nucleotide sequence ID" value="NZ_ASRX01000029.1"/>
</dbReference>
<name>A0A017T7L2_9BACT</name>
<organism evidence="3 4">
    <name type="scientific">Chondromyces apiculatus DSM 436</name>
    <dbReference type="NCBI Taxonomy" id="1192034"/>
    <lineage>
        <taxon>Bacteria</taxon>
        <taxon>Pseudomonadati</taxon>
        <taxon>Myxococcota</taxon>
        <taxon>Polyangia</taxon>
        <taxon>Polyangiales</taxon>
        <taxon>Polyangiaceae</taxon>
        <taxon>Chondromyces</taxon>
    </lineage>
</organism>
<evidence type="ECO:0000259" key="2">
    <source>
        <dbReference type="Pfam" id="PF12146"/>
    </source>
</evidence>
<keyword evidence="4" id="KW-1185">Reference proteome</keyword>
<dbReference type="OrthoDB" id="9777090at2"/>
<dbReference type="InterPro" id="IPR022742">
    <property type="entry name" value="Hydrolase_4"/>
</dbReference>
<dbReference type="SUPFAM" id="SSF53474">
    <property type="entry name" value="alpha/beta-Hydrolases"/>
    <property type="match status" value="1"/>
</dbReference>
<dbReference type="EMBL" id="ASRX01000029">
    <property type="protein sequence ID" value="EYF04800.1"/>
    <property type="molecule type" value="Genomic_DNA"/>
</dbReference>
<feature type="domain" description="Serine aminopeptidase S33" evidence="2">
    <location>
        <begin position="81"/>
        <end position="186"/>
    </location>
</feature>
<evidence type="ECO:0000256" key="1">
    <source>
        <dbReference type="SAM" id="Phobius"/>
    </source>
</evidence>
<reference evidence="3 4" key="1">
    <citation type="submission" date="2013-05" db="EMBL/GenBank/DDBJ databases">
        <title>Genome assembly of Chondromyces apiculatus DSM 436.</title>
        <authorList>
            <person name="Sharma G."/>
            <person name="Khatri I."/>
            <person name="Kaur C."/>
            <person name="Mayilraj S."/>
            <person name="Subramanian S."/>
        </authorList>
    </citation>
    <scope>NUCLEOTIDE SEQUENCE [LARGE SCALE GENOMIC DNA]</scope>
    <source>
        <strain evidence="3 4">DSM 436</strain>
    </source>
</reference>
<comment type="caution">
    <text evidence="3">The sequence shown here is derived from an EMBL/GenBank/DDBJ whole genome shotgun (WGS) entry which is preliminary data.</text>
</comment>
<dbReference type="AlphaFoldDB" id="A0A017T7L2"/>
<keyword evidence="1" id="KW-1133">Transmembrane helix</keyword>